<feature type="domain" description="Zn(2)-C6 fungal-type" evidence="3">
    <location>
        <begin position="429"/>
        <end position="461"/>
    </location>
</feature>
<keyword evidence="1" id="KW-0539">Nucleus</keyword>
<feature type="region of interest" description="Disordered" evidence="2">
    <location>
        <begin position="1"/>
        <end position="157"/>
    </location>
</feature>
<dbReference type="GO" id="GO:0000981">
    <property type="term" value="F:DNA-binding transcription factor activity, RNA polymerase II-specific"/>
    <property type="evidence" value="ECO:0007669"/>
    <property type="project" value="InterPro"/>
</dbReference>
<feature type="region of interest" description="Disordered" evidence="2">
    <location>
        <begin position="467"/>
        <end position="498"/>
    </location>
</feature>
<dbReference type="OrthoDB" id="3801416at2759"/>
<dbReference type="CDD" id="cd00067">
    <property type="entry name" value="GAL4"/>
    <property type="match status" value="1"/>
</dbReference>
<dbReference type="Gene3D" id="4.10.240.10">
    <property type="entry name" value="Zn(2)-C6 fungal-type DNA-binding domain"/>
    <property type="match status" value="1"/>
</dbReference>
<feature type="region of interest" description="Disordered" evidence="2">
    <location>
        <begin position="295"/>
        <end position="323"/>
    </location>
</feature>
<proteinExistence type="predicted"/>
<feature type="compositionally biased region" description="Basic and acidic residues" evidence="2">
    <location>
        <begin position="295"/>
        <end position="317"/>
    </location>
</feature>
<feature type="compositionally biased region" description="Basic residues" evidence="2">
    <location>
        <begin position="86"/>
        <end position="97"/>
    </location>
</feature>
<feature type="compositionally biased region" description="Basic and acidic residues" evidence="2">
    <location>
        <begin position="1"/>
        <end position="10"/>
    </location>
</feature>
<name>A0A6A6I436_9PLEO</name>
<sequence length="498" mass="55283">MHTHHGEIRRIAPYSSRFTTPQSSQPSSPVASPGKSLRASEDRGKLDTDANRSRESDQNEFPDSRKRQLDSLHNDEVLTEEERSRKMQVRPTSRKSRPQAPAVIDTVIDLTNIPSRSSEDEADRDIQHPETRDYAQGEDTAIGNGDEEVERGIRPDGAVEDYADELYDAMRKRSGTRFEDAVSGQLRKGGSNDAGDELGERIRAAISYTRSQAKKRETPRVYSNFNVPVTDPPSDALTLLRNTESEGFATFIFGTPIKECYSLGVPPTPKPFNTIDQQWWIGLSRAEVRAGPLRTETDVKEAKREVSREMDRRKKSETALNGHLRKEEVHAGESWRRQELGLPMTGQLDQKMVRKAMSEHGWDYDSGNPGGTNGDDVNIGPEDGSEATTGRTEDGKSISRVNRGCKTPALPDAEPHCADHGKEPMAKAACQRCKKHKKGCDRERPCERCRDAGIGIEGCISDDEVRRKAGRPKKADSMAVRTDTGAGPGEVSRERSST</sequence>
<reference evidence="4" key="1">
    <citation type="journal article" date="2020" name="Stud. Mycol.">
        <title>101 Dothideomycetes genomes: a test case for predicting lifestyles and emergence of pathogens.</title>
        <authorList>
            <person name="Haridas S."/>
            <person name="Albert R."/>
            <person name="Binder M."/>
            <person name="Bloem J."/>
            <person name="Labutti K."/>
            <person name="Salamov A."/>
            <person name="Andreopoulos B."/>
            <person name="Baker S."/>
            <person name="Barry K."/>
            <person name="Bills G."/>
            <person name="Bluhm B."/>
            <person name="Cannon C."/>
            <person name="Castanera R."/>
            <person name="Culley D."/>
            <person name="Daum C."/>
            <person name="Ezra D."/>
            <person name="Gonzalez J."/>
            <person name="Henrissat B."/>
            <person name="Kuo A."/>
            <person name="Liang C."/>
            <person name="Lipzen A."/>
            <person name="Lutzoni F."/>
            <person name="Magnuson J."/>
            <person name="Mondo S."/>
            <person name="Nolan M."/>
            <person name="Ohm R."/>
            <person name="Pangilinan J."/>
            <person name="Park H.-J."/>
            <person name="Ramirez L."/>
            <person name="Alfaro M."/>
            <person name="Sun H."/>
            <person name="Tritt A."/>
            <person name="Yoshinaga Y."/>
            <person name="Zwiers L.-H."/>
            <person name="Turgeon B."/>
            <person name="Goodwin S."/>
            <person name="Spatafora J."/>
            <person name="Crous P."/>
            <person name="Grigoriev I."/>
        </authorList>
    </citation>
    <scope>NUCLEOTIDE SEQUENCE</scope>
    <source>
        <strain evidence="4">CBS 122368</strain>
    </source>
</reference>
<dbReference type="Pfam" id="PF00172">
    <property type="entry name" value="Zn_clus"/>
    <property type="match status" value="1"/>
</dbReference>
<accession>A0A6A6I436</accession>
<feature type="compositionally biased region" description="Basic and acidic residues" evidence="2">
    <location>
        <begin position="38"/>
        <end position="85"/>
    </location>
</feature>
<dbReference type="InterPro" id="IPR036864">
    <property type="entry name" value="Zn2-C6_fun-type_DNA-bd_sf"/>
</dbReference>
<feature type="region of interest" description="Disordered" evidence="2">
    <location>
        <begin position="360"/>
        <end position="409"/>
    </location>
</feature>
<dbReference type="RefSeq" id="XP_033680289.1">
    <property type="nucleotide sequence ID" value="XM_033832197.1"/>
</dbReference>
<evidence type="ECO:0000256" key="2">
    <source>
        <dbReference type="SAM" id="MobiDB-lite"/>
    </source>
</evidence>
<feature type="compositionally biased region" description="Low complexity" evidence="2">
    <location>
        <begin position="15"/>
        <end position="33"/>
    </location>
</feature>
<dbReference type="GeneID" id="54585527"/>
<keyword evidence="5" id="KW-1185">Reference proteome</keyword>
<protein>
    <recommendedName>
        <fullName evidence="3">Zn(2)-C6 fungal-type domain-containing protein</fullName>
    </recommendedName>
</protein>
<evidence type="ECO:0000259" key="3">
    <source>
        <dbReference type="PROSITE" id="PS50048"/>
    </source>
</evidence>
<dbReference type="Proteomes" id="UP000800094">
    <property type="component" value="Unassembled WGS sequence"/>
</dbReference>
<feature type="compositionally biased region" description="Basic and acidic residues" evidence="2">
    <location>
        <begin position="124"/>
        <end position="135"/>
    </location>
</feature>
<dbReference type="SUPFAM" id="SSF57701">
    <property type="entry name" value="Zn2/Cys6 DNA-binding domain"/>
    <property type="match status" value="1"/>
</dbReference>
<dbReference type="EMBL" id="ML987200">
    <property type="protein sequence ID" value="KAF2245285.1"/>
    <property type="molecule type" value="Genomic_DNA"/>
</dbReference>
<dbReference type="PROSITE" id="PS50048">
    <property type="entry name" value="ZN2_CY6_FUNGAL_2"/>
    <property type="match status" value="1"/>
</dbReference>
<gene>
    <name evidence="4" type="ORF">BU26DRAFT_553244</name>
</gene>
<organism evidence="4 5">
    <name type="scientific">Trematosphaeria pertusa</name>
    <dbReference type="NCBI Taxonomy" id="390896"/>
    <lineage>
        <taxon>Eukaryota</taxon>
        <taxon>Fungi</taxon>
        <taxon>Dikarya</taxon>
        <taxon>Ascomycota</taxon>
        <taxon>Pezizomycotina</taxon>
        <taxon>Dothideomycetes</taxon>
        <taxon>Pleosporomycetidae</taxon>
        <taxon>Pleosporales</taxon>
        <taxon>Massarineae</taxon>
        <taxon>Trematosphaeriaceae</taxon>
        <taxon>Trematosphaeria</taxon>
    </lineage>
</organism>
<evidence type="ECO:0000313" key="4">
    <source>
        <dbReference type="EMBL" id="KAF2245285.1"/>
    </source>
</evidence>
<dbReference type="InterPro" id="IPR001138">
    <property type="entry name" value="Zn2Cys6_DnaBD"/>
</dbReference>
<dbReference type="SMART" id="SM00066">
    <property type="entry name" value="GAL4"/>
    <property type="match status" value="1"/>
</dbReference>
<evidence type="ECO:0000313" key="5">
    <source>
        <dbReference type="Proteomes" id="UP000800094"/>
    </source>
</evidence>
<evidence type="ECO:0000256" key="1">
    <source>
        <dbReference type="ARBA" id="ARBA00023242"/>
    </source>
</evidence>
<dbReference type="GO" id="GO:0008270">
    <property type="term" value="F:zinc ion binding"/>
    <property type="evidence" value="ECO:0007669"/>
    <property type="project" value="InterPro"/>
</dbReference>
<dbReference type="AlphaFoldDB" id="A0A6A6I436"/>
<feature type="region of interest" description="Disordered" evidence="2">
    <location>
        <begin position="175"/>
        <end position="196"/>
    </location>
</feature>